<dbReference type="Proteomes" id="UP000004703">
    <property type="component" value="Chromosome"/>
</dbReference>
<dbReference type="AlphaFoldDB" id="A0A5E8UXK9"/>
<dbReference type="EMBL" id="ACCU02000003">
    <property type="protein sequence ID" value="RMX61851.1"/>
    <property type="molecule type" value="Genomic_DNA"/>
</dbReference>
<proteinExistence type="predicted"/>
<gene>
    <name evidence="1" type="ORF">SADFL11_00038310</name>
</gene>
<comment type="caution">
    <text evidence="1">The sequence shown here is derived from an EMBL/GenBank/DDBJ whole genome shotgun (WGS) entry which is preliminary data.</text>
</comment>
<protein>
    <submittedName>
        <fullName evidence="1">Uncharacterized protein</fullName>
    </submittedName>
</protein>
<organism evidence="1 2">
    <name type="scientific">Roseibium alexandrii (strain DSM 17067 / NCIMB 14079 / DFL-11)</name>
    <name type="common">Labrenzia alexandrii</name>
    <dbReference type="NCBI Taxonomy" id="244592"/>
    <lineage>
        <taxon>Bacteria</taxon>
        <taxon>Pseudomonadati</taxon>
        <taxon>Pseudomonadota</taxon>
        <taxon>Alphaproteobacteria</taxon>
        <taxon>Hyphomicrobiales</taxon>
        <taxon>Stappiaceae</taxon>
        <taxon>Roseibium</taxon>
    </lineage>
</organism>
<sequence>MEVSARCFAFFRVPFGDPETDNQFVVQVGPLSLSQAVEWTLGVVVNVPLGDLTLYGFGRFGDDFGPDDTRSVEDLLRLW</sequence>
<name>A0A5E8UXK9_ROSAD</name>
<reference evidence="1 2" key="2">
    <citation type="submission" date="2013-04" db="EMBL/GenBank/DDBJ databases">
        <authorList>
            <person name="Fiebig A."/>
            <person name="Pradella S."/>
            <person name="Wagner-Doebler I."/>
        </authorList>
    </citation>
    <scope>NUCLEOTIDE SEQUENCE [LARGE SCALE GENOMIC DNA]</scope>
    <source>
        <strain evidence="2">DSM 17067 / NCIMB 14079 / DFL-11</strain>
    </source>
</reference>
<accession>A0A5E8UXK9</accession>
<evidence type="ECO:0000313" key="1">
    <source>
        <dbReference type="EMBL" id="RMX61851.1"/>
    </source>
</evidence>
<reference evidence="1 2" key="1">
    <citation type="submission" date="2008-01" db="EMBL/GenBank/DDBJ databases">
        <authorList>
            <person name="Wagner-Dobler I."/>
            <person name="Ferriera S."/>
            <person name="Johnson J."/>
            <person name="Kravitz S."/>
            <person name="Beeson K."/>
            <person name="Sutton G."/>
            <person name="Rogers Y.-H."/>
            <person name="Friedman R."/>
            <person name="Frazier M."/>
            <person name="Venter J.C."/>
        </authorList>
    </citation>
    <scope>NUCLEOTIDE SEQUENCE [LARGE SCALE GENOMIC DNA]</scope>
    <source>
        <strain evidence="2">DSM 17067 / NCIMB 14079 / DFL-11</strain>
    </source>
</reference>
<evidence type="ECO:0000313" key="2">
    <source>
        <dbReference type="Proteomes" id="UP000004703"/>
    </source>
</evidence>